<dbReference type="EMBL" id="GL376626">
    <property type="status" value="NOT_ANNOTATED_CDS"/>
    <property type="molecule type" value="Genomic_DNA"/>
</dbReference>
<comment type="subunit">
    <text evidence="6">Component of the Mediator complex.</text>
</comment>
<dbReference type="EnsemblProtists" id="PYU1_T001680">
    <property type="protein sequence ID" value="PYU1_T001680"/>
    <property type="gene ID" value="PYU1_G001679"/>
</dbReference>
<feature type="compositionally biased region" description="Low complexity" evidence="7">
    <location>
        <begin position="50"/>
        <end position="63"/>
    </location>
</feature>
<dbReference type="Proteomes" id="UP000019132">
    <property type="component" value="Unassembled WGS sequence"/>
</dbReference>
<dbReference type="AlphaFoldDB" id="K3W9N9"/>
<dbReference type="eggNOG" id="ENOG502S39K">
    <property type="taxonomic scope" value="Eukaryota"/>
</dbReference>
<proteinExistence type="inferred from homology"/>
<reference evidence="9" key="1">
    <citation type="journal article" date="2010" name="Genome Biol.">
        <title>Genome sequence of the necrotrophic plant pathogen Pythium ultimum reveals original pathogenicity mechanisms and effector repertoire.</title>
        <authorList>
            <person name="Levesque C.A."/>
            <person name="Brouwer H."/>
            <person name="Cano L."/>
            <person name="Hamilton J.P."/>
            <person name="Holt C."/>
            <person name="Huitema E."/>
            <person name="Raffaele S."/>
            <person name="Robideau G.P."/>
            <person name="Thines M."/>
            <person name="Win J."/>
            <person name="Zerillo M.M."/>
            <person name="Beakes G.W."/>
            <person name="Boore J.L."/>
            <person name="Busam D."/>
            <person name="Dumas B."/>
            <person name="Ferriera S."/>
            <person name="Fuerstenberg S.I."/>
            <person name="Gachon C.M."/>
            <person name="Gaulin E."/>
            <person name="Govers F."/>
            <person name="Grenville-Briggs L."/>
            <person name="Horner N."/>
            <person name="Hostetler J."/>
            <person name="Jiang R.H."/>
            <person name="Johnson J."/>
            <person name="Krajaejun T."/>
            <person name="Lin H."/>
            <person name="Meijer H.J."/>
            <person name="Moore B."/>
            <person name="Morris P."/>
            <person name="Phuntmart V."/>
            <person name="Puiu D."/>
            <person name="Shetty J."/>
            <person name="Stajich J.E."/>
            <person name="Tripathy S."/>
            <person name="Wawra S."/>
            <person name="van West P."/>
            <person name="Whitty B.R."/>
            <person name="Coutinho P.M."/>
            <person name="Henrissat B."/>
            <person name="Martin F."/>
            <person name="Thomas P.D."/>
            <person name="Tyler B.M."/>
            <person name="De Vries R.P."/>
            <person name="Kamoun S."/>
            <person name="Yandell M."/>
            <person name="Tisserat N."/>
            <person name="Buell C.R."/>
        </authorList>
    </citation>
    <scope>NUCLEOTIDE SEQUENCE</scope>
    <source>
        <strain evidence="9">DAOM:BR144</strain>
    </source>
</reference>
<keyword evidence="9" id="KW-1185">Reference proteome</keyword>
<dbReference type="HOGENOM" id="CLU_102757_0_0_1"/>
<evidence type="ECO:0000313" key="8">
    <source>
        <dbReference type="EnsemblProtists" id="PYU1_T001680"/>
    </source>
</evidence>
<keyword evidence="3 6" id="KW-0805">Transcription regulation</keyword>
<feature type="compositionally biased region" description="Low complexity" evidence="7">
    <location>
        <begin position="118"/>
        <end position="134"/>
    </location>
</feature>
<keyword evidence="5 6" id="KW-0539">Nucleus</keyword>
<dbReference type="GO" id="GO:0006357">
    <property type="term" value="P:regulation of transcription by RNA polymerase II"/>
    <property type="evidence" value="ECO:0007669"/>
    <property type="project" value="InterPro"/>
</dbReference>
<dbReference type="InParanoid" id="K3W9N9"/>
<comment type="similarity">
    <text evidence="2 6">Belongs to the Mediator complex subunit 10 family.</text>
</comment>
<accession>K3W9N9</accession>
<dbReference type="Pfam" id="PF09748">
    <property type="entry name" value="Med10"/>
    <property type="match status" value="1"/>
</dbReference>
<dbReference type="VEuPathDB" id="FungiDB:PYU1_G001679"/>
<feature type="compositionally biased region" description="Low complexity" evidence="7">
    <location>
        <begin position="83"/>
        <end position="98"/>
    </location>
</feature>
<reference evidence="9" key="2">
    <citation type="submission" date="2010-04" db="EMBL/GenBank/DDBJ databases">
        <authorList>
            <person name="Buell R."/>
            <person name="Hamilton J."/>
            <person name="Hostetler J."/>
        </authorList>
    </citation>
    <scope>NUCLEOTIDE SEQUENCE [LARGE SCALE GENOMIC DNA]</scope>
    <source>
        <strain evidence="9">DAOM:BR144</strain>
    </source>
</reference>
<evidence type="ECO:0000256" key="7">
    <source>
        <dbReference type="SAM" id="MobiDB-lite"/>
    </source>
</evidence>
<comment type="subcellular location">
    <subcellularLocation>
        <location evidence="1 6">Nucleus</location>
    </subcellularLocation>
</comment>
<evidence type="ECO:0000256" key="5">
    <source>
        <dbReference type="ARBA" id="ARBA00023242"/>
    </source>
</evidence>
<sequence>METEKVLDEEEEEEKEHFFADLVPSDRDHDDHEEEEEEDDVGVREPLHSAPPSSSESGSAVVATTEQDRRAQIGASPYLAPFTPLSSPSRPKTPSSTSAAQRSATKKPQLVPMKNGPAGAFGASSSSSGGTANSSKVLKDDVVAHLPNELVESLMATVQTLDKLILGVEDYKADQLGFLYDKVNAYVELLKQIDTAGANYHALIPLQVLAMVDGQENTNPELFTKAQLEKCLDESERAASKVDTLVLLKEALESGISDL</sequence>
<evidence type="ECO:0000256" key="3">
    <source>
        <dbReference type="ARBA" id="ARBA00023015"/>
    </source>
</evidence>
<dbReference type="GO" id="GO:0016592">
    <property type="term" value="C:mediator complex"/>
    <property type="evidence" value="ECO:0007669"/>
    <property type="project" value="InterPro"/>
</dbReference>
<evidence type="ECO:0000313" key="9">
    <source>
        <dbReference type="Proteomes" id="UP000019132"/>
    </source>
</evidence>
<protein>
    <recommendedName>
        <fullName evidence="6">Mediator of RNA polymerase II transcription subunit 10</fullName>
    </recommendedName>
    <alternativeName>
        <fullName evidence="6">Mediator complex subunit 10</fullName>
    </alternativeName>
</protein>
<reference evidence="8" key="3">
    <citation type="submission" date="2015-02" db="UniProtKB">
        <authorList>
            <consortium name="EnsemblProtists"/>
        </authorList>
    </citation>
    <scope>IDENTIFICATION</scope>
    <source>
        <strain evidence="8">DAOM BR144</strain>
    </source>
</reference>
<evidence type="ECO:0000256" key="1">
    <source>
        <dbReference type="ARBA" id="ARBA00004123"/>
    </source>
</evidence>
<feature type="compositionally biased region" description="Basic and acidic residues" evidence="7">
    <location>
        <begin position="15"/>
        <end position="30"/>
    </location>
</feature>
<dbReference type="OMA" id="EYHADIP"/>
<dbReference type="GO" id="GO:0003712">
    <property type="term" value="F:transcription coregulator activity"/>
    <property type="evidence" value="ECO:0007669"/>
    <property type="project" value="InterPro"/>
</dbReference>
<evidence type="ECO:0000256" key="4">
    <source>
        <dbReference type="ARBA" id="ARBA00023163"/>
    </source>
</evidence>
<gene>
    <name evidence="6" type="primary">MED10</name>
</gene>
<keyword evidence="6" id="KW-0010">Activator</keyword>
<comment type="function">
    <text evidence="6">Component of the Mediator complex, a coactivator involved in the regulated transcription of nearly all RNA polymerase II-dependent genes. Mediator functions as a bridge to convey information from gene-specific regulatory proteins to the basal RNA polymerase II transcription machinery. Mediator is recruited to promoters by direct interactions with regulatory proteins and serves as a scaffold for the assembly of a functional preinitiation complex with RNA polymerase II and the general transcription factors.</text>
</comment>
<dbReference type="STRING" id="431595.K3W9N9"/>
<evidence type="ECO:0000256" key="2">
    <source>
        <dbReference type="ARBA" id="ARBA00005389"/>
    </source>
</evidence>
<feature type="region of interest" description="Disordered" evidence="7">
    <location>
        <begin position="1"/>
        <end position="134"/>
    </location>
</feature>
<organism evidence="8 9">
    <name type="scientific">Globisporangium ultimum (strain ATCC 200006 / CBS 805.95 / DAOM BR144)</name>
    <name type="common">Pythium ultimum</name>
    <dbReference type="NCBI Taxonomy" id="431595"/>
    <lineage>
        <taxon>Eukaryota</taxon>
        <taxon>Sar</taxon>
        <taxon>Stramenopiles</taxon>
        <taxon>Oomycota</taxon>
        <taxon>Peronosporomycetes</taxon>
        <taxon>Pythiales</taxon>
        <taxon>Pythiaceae</taxon>
        <taxon>Globisporangium</taxon>
    </lineage>
</organism>
<evidence type="ECO:0000256" key="6">
    <source>
        <dbReference type="RuleBase" id="RU364146"/>
    </source>
</evidence>
<dbReference type="InterPro" id="IPR019145">
    <property type="entry name" value="Mediator_Med10"/>
</dbReference>
<feature type="compositionally biased region" description="Acidic residues" evidence="7">
    <location>
        <begin position="31"/>
        <end position="40"/>
    </location>
</feature>
<name>K3W9N9_GLOUD</name>
<keyword evidence="4 6" id="KW-0804">Transcription</keyword>